<dbReference type="InterPro" id="IPR029058">
    <property type="entry name" value="AB_hydrolase_fold"/>
</dbReference>
<protein>
    <submittedName>
        <fullName evidence="2">Alpha/beta hydrolase family protein</fullName>
    </submittedName>
</protein>
<feature type="compositionally biased region" description="Basic and acidic residues" evidence="1">
    <location>
        <begin position="7"/>
        <end position="21"/>
    </location>
</feature>
<comment type="caution">
    <text evidence="2">The sequence shown here is derived from an EMBL/GenBank/DDBJ whole genome shotgun (WGS) entry which is preliminary data.</text>
</comment>
<reference evidence="2 3" key="1">
    <citation type="submission" date="2021-03" db="EMBL/GenBank/DDBJ databases">
        <title>Genomic Encyclopedia of Type Strains, Phase IV (KMG-IV): sequencing the most valuable type-strain genomes for metagenomic binning, comparative biology and taxonomic classification.</title>
        <authorList>
            <person name="Goeker M."/>
        </authorList>
    </citation>
    <scope>NUCLEOTIDE SEQUENCE [LARGE SCALE GENOMIC DNA]</scope>
    <source>
        <strain evidence="2 3">DSM 101872</strain>
    </source>
</reference>
<dbReference type="InterPro" id="IPR010315">
    <property type="entry name" value="DUF915_hydro-like"/>
</dbReference>
<organism evidence="2 3">
    <name type="scientific">Lactobacillus colini</name>
    <dbReference type="NCBI Taxonomy" id="1819254"/>
    <lineage>
        <taxon>Bacteria</taxon>
        <taxon>Bacillati</taxon>
        <taxon>Bacillota</taxon>
        <taxon>Bacilli</taxon>
        <taxon>Lactobacillales</taxon>
        <taxon>Lactobacillaceae</taxon>
        <taxon>Lactobacillus</taxon>
    </lineage>
</organism>
<keyword evidence="3" id="KW-1185">Reference proteome</keyword>
<dbReference type="Pfam" id="PF06028">
    <property type="entry name" value="DUF915"/>
    <property type="match status" value="1"/>
</dbReference>
<name>A0ABS4MCR3_9LACO</name>
<dbReference type="GO" id="GO:0016787">
    <property type="term" value="F:hydrolase activity"/>
    <property type="evidence" value="ECO:0007669"/>
    <property type="project" value="UniProtKB-KW"/>
</dbReference>
<dbReference type="Gene3D" id="3.40.50.1820">
    <property type="entry name" value="alpha/beta hydrolase"/>
    <property type="match status" value="1"/>
</dbReference>
<evidence type="ECO:0000313" key="2">
    <source>
        <dbReference type="EMBL" id="MBP2057473.1"/>
    </source>
</evidence>
<dbReference type="Proteomes" id="UP001519292">
    <property type="component" value="Unassembled WGS sequence"/>
</dbReference>
<evidence type="ECO:0000256" key="1">
    <source>
        <dbReference type="SAM" id="MobiDB-lite"/>
    </source>
</evidence>
<dbReference type="RefSeq" id="WP_209686212.1">
    <property type="nucleotide sequence ID" value="NZ_JAGGLU010000002.1"/>
</dbReference>
<evidence type="ECO:0000313" key="3">
    <source>
        <dbReference type="Proteomes" id="UP001519292"/>
    </source>
</evidence>
<gene>
    <name evidence="2" type="ORF">J2Z60_000637</name>
</gene>
<proteinExistence type="predicted"/>
<feature type="region of interest" description="Disordered" evidence="1">
    <location>
        <begin position="1"/>
        <end position="21"/>
    </location>
</feature>
<dbReference type="EMBL" id="JAGGLU010000002">
    <property type="protein sequence ID" value="MBP2057473.1"/>
    <property type="molecule type" value="Genomic_DNA"/>
</dbReference>
<accession>A0ABS4MCR3</accession>
<sequence length="325" mass="37843">MFFNQKEYSEEAEKNRQKNDKQKDQSFTYMLTIGLLATFPPTRWLLRLHKRKIIDKVTYEKRNPKIKEQIPIFYIHGFRGGDYTTNIMVQQAGIDKGSSKYLKVTSDLFGNIKMEGTWTNDRHPIVQLVFKQRVVGVYAICYYLRFTLNFLSKKFKFKQYDAVAHSLGAPSVIKTEMQTFYRRHFPRLRKAALIAGPFNGVMYLGDIPNVNKLNENGRPLLMSPSYIGMLINRYRFNPDISILNIYGNVLDETNTDRFISVISAKSIRYILAPISHTFQEVEIRGSMAEHSMMHDNLMVINIVDTFLGIKQHNIEQESENITPIF</sequence>
<keyword evidence="2" id="KW-0378">Hydrolase</keyword>
<dbReference type="SUPFAM" id="SSF53474">
    <property type="entry name" value="alpha/beta-Hydrolases"/>
    <property type="match status" value="1"/>
</dbReference>